<feature type="region of interest" description="Disordered" evidence="1">
    <location>
        <begin position="149"/>
        <end position="194"/>
    </location>
</feature>
<feature type="transmembrane region" description="Helical" evidence="2">
    <location>
        <begin position="73"/>
        <end position="90"/>
    </location>
</feature>
<dbReference type="AlphaFoldDB" id="A0A8H5H1U0"/>
<feature type="transmembrane region" description="Helical" evidence="2">
    <location>
        <begin position="12"/>
        <end position="34"/>
    </location>
</feature>
<keyword evidence="4" id="KW-1185">Reference proteome</keyword>
<evidence type="ECO:0000313" key="3">
    <source>
        <dbReference type="EMBL" id="KAF5375229.1"/>
    </source>
</evidence>
<evidence type="ECO:0000256" key="1">
    <source>
        <dbReference type="SAM" id="MobiDB-lite"/>
    </source>
</evidence>
<dbReference type="EMBL" id="JAACJM010000001">
    <property type="protein sequence ID" value="KAF5375229.1"/>
    <property type="molecule type" value="Genomic_DNA"/>
</dbReference>
<evidence type="ECO:0000256" key="2">
    <source>
        <dbReference type="SAM" id="Phobius"/>
    </source>
</evidence>
<proteinExistence type="predicted"/>
<sequence>MDFVQSLDPSKARLGWSVLVIPSQWILGSSGSLLQVLDSFLLLMHTSIKYNFPLYLFGFYAQENSEAVQSLQTFTGLLGVSMLYDIIWMIKYEQSGFIKFLTIVLLLLKVPTFLAFGLAARQRGAQFGGLGIRGSDLSGPTVWSMPGGFTSSGREGYQTVDEEPPLPPPPTQHSRPAAPPPPSGPQAPGAYQSV</sequence>
<evidence type="ECO:0000313" key="4">
    <source>
        <dbReference type="Proteomes" id="UP000559256"/>
    </source>
</evidence>
<reference evidence="3 4" key="1">
    <citation type="journal article" date="2020" name="ISME J.">
        <title>Uncovering the hidden diversity of litter-decomposition mechanisms in mushroom-forming fungi.</title>
        <authorList>
            <person name="Floudas D."/>
            <person name="Bentzer J."/>
            <person name="Ahren D."/>
            <person name="Johansson T."/>
            <person name="Persson P."/>
            <person name="Tunlid A."/>
        </authorList>
    </citation>
    <scope>NUCLEOTIDE SEQUENCE [LARGE SCALE GENOMIC DNA]</scope>
    <source>
        <strain evidence="3 4">CBS 291.85</strain>
    </source>
</reference>
<feature type="transmembrane region" description="Helical" evidence="2">
    <location>
        <begin position="96"/>
        <end position="120"/>
    </location>
</feature>
<gene>
    <name evidence="3" type="ORF">D9758_000261</name>
</gene>
<accession>A0A8H5H1U0</accession>
<protein>
    <submittedName>
        <fullName evidence="3">Uncharacterized protein</fullName>
    </submittedName>
</protein>
<dbReference type="OrthoDB" id="2500246at2759"/>
<organism evidence="3 4">
    <name type="scientific">Tetrapyrgos nigripes</name>
    <dbReference type="NCBI Taxonomy" id="182062"/>
    <lineage>
        <taxon>Eukaryota</taxon>
        <taxon>Fungi</taxon>
        <taxon>Dikarya</taxon>
        <taxon>Basidiomycota</taxon>
        <taxon>Agaricomycotina</taxon>
        <taxon>Agaricomycetes</taxon>
        <taxon>Agaricomycetidae</taxon>
        <taxon>Agaricales</taxon>
        <taxon>Marasmiineae</taxon>
        <taxon>Marasmiaceae</taxon>
        <taxon>Tetrapyrgos</taxon>
    </lineage>
</organism>
<feature type="transmembrane region" description="Helical" evidence="2">
    <location>
        <begin position="40"/>
        <end position="61"/>
    </location>
</feature>
<keyword evidence="2" id="KW-0812">Transmembrane</keyword>
<feature type="compositionally biased region" description="Pro residues" evidence="1">
    <location>
        <begin position="165"/>
        <end position="185"/>
    </location>
</feature>
<comment type="caution">
    <text evidence="3">The sequence shown here is derived from an EMBL/GenBank/DDBJ whole genome shotgun (WGS) entry which is preliminary data.</text>
</comment>
<dbReference type="Proteomes" id="UP000559256">
    <property type="component" value="Unassembled WGS sequence"/>
</dbReference>
<keyword evidence="2" id="KW-1133">Transmembrane helix</keyword>
<keyword evidence="2" id="KW-0472">Membrane</keyword>
<name>A0A8H5H1U0_9AGAR</name>